<gene>
    <name evidence="2" type="ORF">C453_02102</name>
</gene>
<accession>M0HYM1</accession>
<comment type="caution">
    <text evidence="2">The sequence shown here is derived from an EMBL/GenBank/DDBJ whole genome shotgun (WGS) entry which is preliminary data.</text>
</comment>
<evidence type="ECO:0000256" key="1">
    <source>
        <dbReference type="SAM" id="Phobius"/>
    </source>
</evidence>
<keyword evidence="1" id="KW-1133">Transmembrane helix</keyword>
<keyword evidence="1" id="KW-0472">Membrane</keyword>
<evidence type="ECO:0000313" key="3">
    <source>
        <dbReference type="Proteomes" id="UP000011612"/>
    </source>
</evidence>
<keyword evidence="1" id="KW-0812">Transmembrane</keyword>
<keyword evidence="3" id="KW-1185">Reference proteome</keyword>
<reference evidence="2 3" key="1">
    <citation type="journal article" date="2014" name="PLoS Genet.">
        <title>Phylogenetically driven sequencing of extremely halophilic archaea reveals strategies for static and dynamic osmo-response.</title>
        <authorList>
            <person name="Becker E.A."/>
            <person name="Seitzer P.M."/>
            <person name="Tritt A."/>
            <person name="Larsen D."/>
            <person name="Krusor M."/>
            <person name="Yao A.I."/>
            <person name="Wu D."/>
            <person name="Madern D."/>
            <person name="Eisen J.A."/>
            <person name="Darling A.E."/>
            <person name="Facciotti M.T."/>
        </authorList>
    </citation>
    <scope>NUCLEOTIDE SEQUENCE [LARGE SCALE GENOMIC DNA]</scope>
    <source>
        <strain evidence="2 3">ATCC BAA-1513</strain>
    </source>
</reference>
<sequence>MSLKISQKVDKDTVTLSDMFPPSTTPDFILAGIALTGSSFWLLWTRKNSLNKTLQTLVTVFALAGVVALLFMTLLRFGYFDAVLYPRSGFSEPTPLWRVLPAIGAEIASILALLFVITRRKLGQNHRNTTSN</sequence>
<proteinExistence type="predicted"/>
<evidence type="ECO:0000313" key="2">
    <source>
        <dbReference type="EMBL" id="ELZ88224.1"/>
    </source>
</evidence>
<protein>
    <submittedName>
        <fullName evidence="2">Uncharacterized protein</fullName>
    </submittedName>
</protein>
<name>M0HYM1_HALEO</name>
<feature type="transmembrane region" description="Helical" evidence="1">
    <location>
        <begin position="57"/>
        <end position="79"/>
    </location>
</feature>
<dbReference type="Proteomes" id="UP000011612">
    <property type="component" value="Unassembled WGS sequence"/>
</dbReference>
<feature type="transmembrane region" description="Helical" evidence="1">
    <location>
        <begin position="99"/>
        <end position="117"/>
    </location>
</feature>
<dbReference type="EMBL" id="AOLK01000008">
    <property type="protein sequence ID" value="ELZ88224.1"/>
    <property type="molecule type" value="Genomic_DNA"/>
</dbReference>
<dbReference type="AlphaFoldDB" id="M0HYM1"/>
<organism evidence="2 3">
    <name type="scientific">Haloferax elongans ATCC BAA-1513</name>
    <dbReference type="NCBI Taxonomy" id="1230453"/>
    <lineage>
        <taxon>Archaea</taxon>
        <taxon>Methanobacteriati</taxon>
        <taxon>Methanobacteriota</taxon>
        <taxon>Stenosarchaea group</taxon>
        <taxon>Halobacteria</taxon>
        <taxon>Halobacteriales</taxon>
        <taxon>Haloferacaceae</taxon>
        <taxon>Haloferax</taxon>
    </lineage>
</organism>
<feature type="transmembrane region" description="Helical" evidence="1">
    <location>
        <begin position="28"/>
        <end position="45"/>
    </location>
</feature>